<name>Q06ZY1_CPRVZ</name>
<dbReference type="RefSeq" id="YP_784360.1">
    <property type="nucleotide sequence ID" value="NC_008030.1"/>
</dbReference>
<evidence type="ECO:0000256" key="1">
    <source>
        <dbReference type="SAM" id="MobiDB-lite"/>
    </source>
</evidence>
<feature type="region of interest" description="Disordered" evidence="1">
    <location>
        <begin position="70"/>
        <end position="100"/>
    </location>
</feature>
<organismHost>
    <name type="scientific">Crocodylus johnstoni</name>
    <name type="common">Australian freshwater crocodile</name>
    <dbReference type="NCBI Taxonomy" id="184234"/>
</organismHost>
<dbReference type="GeneID" id="4363306"/>
<reference evidence="2 3" key="1">
    <citation type="journal article" date="2006" name="J. Virol.">
        <title>Genome of crocodilepox virus.</title>
        <authorList>
            <person name="Afonso C.L."/>
            <person name="Tulman E.R."/>
            <person name="Delhon G."/>
            <person name="Lu Z."/>
            <person name="Viljoen G.J."/>
            <person name="Wallace D.B."/>
            <person name="Kutish G.F."/>
            <person name="Rock D.L."/>
        </authorList>
    </citation>
    <scope>NUCLEOTIDE SEQUENCE [LARGE SCALE GENOMIC DNA]</scope>
    <source>
        <strain evidence="3">Isolate Crocodylus niloticus/Zimbabwe/Ume/2001</strain>
    </source>
</reference>
<gene>
    <name evidence="2" type="ORF">CRV170</name>
</gene>
<organismHost>
    <name type="scientific">Crocodylus niloticus</name>
    <name type="common">Nile crocodile</name>
    <name type="synonym">African crocodile</name>
    <dbReference type="NCBI Taxonomy" id="8501"/>
</organismHost>
<dbReference type="EMBL" id="DQ356948">
    <property type="protein sequence ID" value="ABJ09061.1"/>
    <property type="molecule type" value="Genomic_DNA"/>
</dbReference>
<sequence length="199" mass="23133">MSFLKWESNDQNNYRRTYLLASELKNQYVYLWGSWTRFHPDGASESSKVVDFSFDSSETCRCAIRRRDAAPNNDREPRRERSPIRPDRVALESRGDIPSENGDSRIKLTFLRVDGKMSKSLELYYPGTCVDLDGYEKCCVIIHVSPDNFKDTCVDRVMIELYNDHNFEIRLKCATMVTGPPQLPDTLRMMLWSSTRIVV</sequence>
<evidence type="ECO:0000313" key="2">
    <source>
        <dbReference type="EMBL" id="ABJ09061.1"/>
    </source>
</evidence>
<accession>Q06ZY1</accession>
<proteinExistence type="predicted"/>
<organism evidence="2 3">
    <name type="scientific">Nile crocodilepox virus (isolate Crocodylus niloticus/Zimbabwe/Ume/2001)</name>
    <name type="common">CRV</name>
    <dbReference type="NCBI Taxonomy" id="1289473"/>
    <lineage>
        <taxon>Viruses</taxon>
        <taxon>Varidnaviria</taxon>
        <taxon>Bamfordvirae</taxon>
        <taxon>Nucleocytoviricota</taxon>
        <taxon>Pokkesviricetes</taxon>
        <taxon>Chitovirales</taxon>
        <taxon>Poxviridae</taxon>
        <taxon>Chordopoxvirinae</taxon>
        <taxon>Crocodylidpoxvirus</taxon>
        <taxon>Crocodylidpoxvirus nilecrocodilepox</taxon>
        <taxon>Nile crocodilepox virus</taxon>
    </lineage>
</organism>
<keyword evidence="3" id="KW-1185">Reference proteome</keyword>
<dbReference type="KEGG" id="vg:4363306"/>
<dbReference type="Proteomes" id="UP000011300">
    <property type="component" value="Segment"/>
</dbReference>
<evidence type="ECO:0000313" key="3">
    <source>
        <dbReference type="Proteomes" id="UP000011300"/>
    </source>
</evidence>
<protein>
    <submittedName>
        <fullName evidence="2">Uncharacterized protein</fullName>
    </submittedName>
</protein>
<organismHost>
    <name type="scientific">Crocodylus porosus</name>
    <name type="common">Saltwater crocodile</name>
    <name type="synonym">Estuarine crocodile</name>
    <dbReference type="NCBI Taxonomy" id="8502"/>
</organismHost>